<evidence type="ECO:0000313" key="1">
    <source>
        <dbReference type="EMBL" id="GEU70487.1"/>
    </source>
</evidence>
<sequence length="149" mass="17263">MIERVILSFDLSKEEFKEVSQPDDDAYNGCMDDNISLSLGVVKEGLCIYESRLSPSSEKWVTEHNNTWKLTKRDDNDDEMEERDVVHYLRPVRDYVPQKSFLSHIDVCSSMSGAYIGSPIYVQSLVSPHVNVNDRLMKRKRQKSEEDDN</sequence>
<reference evidence="1" key="1">
    <citation type="journal article" date="2019" name="Sci. Rep.">
        <title>Draft genome of Tanacetum cinerariifolium, the natural source of mosquito coil.</title>
        <authorList>
            <person name="Yamashiro T."/>
            <person name="Shiraishi A."/>
            <person name="Satake H."/>
            <person name="Nakayama K."/>
        </authorList>
    </citation>
    <scope>NUCLEOTIDE SEQUENCE</scope>
</reference>
<name>A0A6L2MB64_TANCI</name>
<protein>
    <submittedName>
        <fullName evidence="1">F-box/kelch-repeat protein At3g06240-like</fullName>
    </submittedName>
</protein>
<proteinExistence type="predicted"/>
<dbReference type="AlphaFoldDB" id="A0A6L2MB64"/>
<comment type="caution">
    <text evidence="1">The sequence shown here is derived from an EMBL/GenBank/DDBJ whole genome shotgun (WGS) entry which is preliminary data.</text>
</comment>
<accession>A0A6L2MB64</accession>
<dbReference type="EMBL" id="BKCJ010006123">
    <property type="protein sequence ID" value="GEU70487.1"/>
    <property type="molecule type" value="Genomic_DNA"/>
</dbReference>
<organism evidence="1">
    <name type="scientific">Tanacetum cinerariifolium</name>
    <name type="common">Dalmatian daisy</name>
    <name type="synonym">Chrysanthemum cinerariifolium</name>
    <dbReference type="NCBI Taxonomy" id="118510"/>
    <lineage>
        <taxon>Eukaryota</taxon>
        <taxon>Viridiplantae</taxon>
        <taxon>Streptophyta</taxon>
        <taxon>Embryophyta</taxon>
        <taxon>Tracheophyta</taxon>
        <taxon>Spermatophyta</taxon>
        <taxon>Magnoliopsida</taxon>
        <taxon>eudicotyledons</taxon>
        <taxon>Gunneridae</taxon>
        <taxon>Pentapetalae</taxon>
        <taxon>asterids</taxon>
        <taxon>campanulids</taxon>
        <taxon>Asterales</taxon>
        <taxon>Asteraceae</taxon>
        <taxon>Asteroideae</taxon>
        <taxon>Anthemideae</taxon>
        <taxon>Anthemidinae</taxon>
        <taxon>Tanacetum</taxon>
    </lineage>
</organism>
<gene>
    <name evidence="1" type="ORF">Tci_042465</name>
</gene>